<dbReference type="AlphaFoldDB" id="A0A412PHF7"/>
<protein>
    <submittedName>
        <fullName evidence="1">Uncharacterized protein</fullName>
    </submittedName>
</protein>
<dbReference type="Proteomes" id="UP000284731">
    <property type="component" value="Unassembled WGS sequence"/>
</dbReference>
<organism evidence="1 2">
    <name type="scientific">Solobacterium moorei</name>
    <dbReference type="NCBI Taxonomy" id="102148"/>
    <lineage>
        <taxon>Bacteria</taxon>
        <taxon>Bacillati</taxon>
        <taxon>Bacillota</taxon>
        <taxon>Erysipelotrichia</taxon>
        <taxon>Erysipelotrichales</taxon>
        <taxon>Erysipelotrichaceae</taxon>
        <taxon>Solobacterium</taxon>
    </lineage>
</organism>
<dbReference type="RefSeq" id="WP_118764106.1">
    <property type="nucleotide sequence ID" value="NZ_CABJCF010000001.1"/>
</dbReference>
<evidence type="ECO:0000313" key="1">
    <source>
        <dbReference type="EMBL" id="RGT57598.1"/>
    </source>
</evidence>
<reference evidence="1 2" key="1">
    <citation type="submission" date="2018-08" db="EMBL/GenBank/DDBJ databases">
        <title>A genome reference for cultivated species of the human gut microbiota.</title>
        <authorList>
            <person name="Zou Y."/>
            <person name="Xue W."/>
            <person name="Luo G."/>
        </authorList>
    </citation>
    <scope>NUCLEOTIDE SEQUENCE [LARGE SCALE GENOMIC DNA]</scope>
    <source>
        <strain evidence="1 2">AF18-46</strain>
    </source>
</reference>
<accession>A0A412PHF7</accession>
<sequence length="298" mass="34512">MGSIAYVTDEKMLAYHRLCRNQSILFWRLSNKKFTDFHKGDLLFFFARPNHGRKKALIGYAHYDSEINLSLKQMWNHYGDSTGYDTQDGLYAAIEKASRGNIPPQMNCLYLTNVVFFLSPVYPEDVGISIQNNLESYCYLDKDSPKITAKILQQAQKHGIDLWSANPNITPEEIFKEDATKHYLAVISQEIGQDCGNERQQRTLERYAKQKVKESGWELIRGSNTECIYMNGNEIQIAIPFVSQVKEQPQKIREYIGRLTMYRLLAKHQGLEGKIRFEILSPNIPDELKEMVEEINNE</sequence>
<proteinExistence type="predicted"/>
<name>A0A412PHF7_9FIRM</name>
<dbReference type="EMBL" id="QRWX01000001">
    <property type="protein sequence ID" value="RGT57598.1"/>
    <property type="molecule type" value="Genomic_DNA"/>
</dbReference>
<evidence type="ECO:0000313" key="2">
    <source>
        <dbReference type="Proteomes" id="UP000284731"/>
    </source>
</evidence>
<gene>
    <name evidence="1" type="ORF">DWX20_00680</name>
</gene>
<comment type="caution">
    <text evidence="1">The sequence shown here is derived from an EMBL/GenBank/DDBJ whole genome shotgun (WGS) entry which is preliminary data.</text>
</comment>